<dbReference type="EMBL" id="BKCN01000014">
    <property type="protein sequence ID" value="GER04836.1"/>
    <property type="molecule type" value="Genomic_DNA"/>
</dbReference>
<reference evidence="4 5" key="1">
    <citation type="submission" date="2019-09" db="EMBL/GenBank/DDBJ databases">
        <title>NBRP : Genome information of microbial organism related human and environment.</title>
        <authorList>
            <person name="Hattori M."/>
            <person name="Oshima K."/>
            <person name="Inaba H."/>
            <person name="Suda W."/>
            <person name="Sakamoto M."/>
            <person name="Iino T."/>
            <person name="Kitahara M."/>
            <person name="Oshida Y."/>
            <person name="Iida T."/>
            <person name="Kudo T."/>
            <person name="Itoh T."/>
            <person name="Ohkuma M."/>
        </authorList>
    </citation>
    <scope>NUCLEOTIDE SEQUENCE [LARGE SCALE GENOMIC DNA]</scope>
    <source>
        <strain evidence="4 5">Q-1</strain>
    </source>
</reference>
<sequence>MLESMACGTPVVATAVNGSPEVVTKPVAGRIVAERSGQALAAAAEDILNDPPSPEAVRAYAEDFSWQATSLGQMALFNSILEARKNS</sequence>
<evidence type="ECO:0000313" key="5">
    <source>
        <dbReference type="Proteomes" id="UP000324996"/>
    </source>
</evidence>
<keyword evidence="2" id="KW-0808">Transferase</keyword>
<dbReference type="SUPFAM" id="SSF53756">
    <property type="entry name" value="UDP-Glycosyltransferase/glycogen phosphorylase"/>
    <property type="match status" value="1"/>
</dbReference>
<evidence type="ECO:0000313" key="4">
    <source>
        <dbReference type="EMBL" id="GER04836.1"/>
    </source>
</evidence>
<gene>
    <name evidence="4" type="ORF">JCM17846_25180</name>
</gene>
<dbReference type="InterPro" id="IPR001296">
    <property type="entry name" value="Glyco_trans_1"/>
</dbReference>
<evidence type="ECO:0000259" key="3">
    <source>
        <dbReference type="Pfam" id="PF00534"/>
    </source>
</evidence>
<keyword evidence="1" id="KW-0328">Glycosyltransferase</keyword>
<proteinExistence type="predicted"/>
<accession>A0A5A7ND19</accession>
<dbReference type="Pfam" id="PF00534">
    <property type="entry name" value="Glycos_transf_1"/>
    <property type="match status" value="1"/>
</dbReference>
<dbReference type="PANTHER" id="PTHR12526">
    <property type="entry name" value="GLYCOSYLTRANSFERASE"/>
    <property type="match status" value="1"/>
</dbReference>
<keyword evidence="5" id="KW-1185">Reference proteome</keyword>
<comment type="caution">
    <text evidence="4">The sequence shown here is derived from an EMBL/GenBank/DDBJ whole genome shotgun (WGS) entry which is preliminary data.</text>
</comment>
<organism evidence="4 5">
    <name type="scientific">Iodidimonas nitroreducens</name>
    <dbReference type="NCBI Taxonomy" id="1236968"/>
    <lineage>
        <taxon>Bacteria</taxon>
        <taxon>Pseudomonadati</taxon>
        <taxon>Pseudomonadota</taxon>
        <taxon>Alphaproteobacteria</taxon>
        <taxon>Iodidimonadales</taxon>
        <taxon>Iodidimonadaceae</taxon>
        <taxon>Iodidimonas</taxon>
    </lineage>
</organism>
<evidence type="ECO:0000256" key="1">
    <source>
        <dbReference type="ARBA" id="ARBA00022676"/>
    </source>
</evidence>
<dbReference type="PANTHER" id="PTHR12526:SF510">
    <property type="entry name" value="D-INOSITOL 3-PHOSPHATE GLYCOSYLTRANSFERASE"/>
    <property type="match status" value="1"/>
</dbReference>
<dbReference type="GO" id="GO:0016757">
    <property type="term" value="F:glycosyltransferase activity"/>
    <property type="evidence" value="ECO:0007669"/>
    <property type="project" value="UniProtKB-KW"/>
</dbReference>
<protein>
    <recommendedName>
        <fullName evidence="3">Glycosyl transferase family 1 domain-containing protein</fullName>
    </recommendedName>
</protein>
<evidence type="ECO:0000256" key="2">
    <source>
        <dbReference type="ARBA" id="ARBA00022679"/>
    </source>
</evidence>
<dbReference type="Gene3D" id="3.40.50.2000">
    <property type="entry name" value="Glycogen Phosphorylase B"/>
    <property type="match status" value="1"/>
</dbReference>
<dbReference type="Proteomes" id="UP000324996">
    <property type="component" value="Unassembled WGS sequence"/>
</dbReference>
<name>A0A5A7ND19_9PROT</name>
<dbReference type="AlphaFoldDB" id="A0A5A7ND19"/>
<feature type="domain" description="Glycosyl transferase family 1" evidence="3">
    <location>
        <begin position="2"/>
        <end position="62"/>
    </location>
</feature>